<dbReference type="Proteomes" id="UP000278288">
    <property type="component" value="Chromosome"/>
</dbReference>
<dbReference type="GO" id="GO:0043565">
    <property type="term" value="F:sequence-specific DNA binding"/>
    <property type="evidence" value="ECO:0007669"/>
    <property type="project" value="InterPro"/>
</dbReference>
<evidence type="ECO:0000313" key="2">
    <source>
        <dbReference type="Proteomes" id="UP000278288"/>
    </source>
</evidence>
<dbReference type="SUPFAM" id="SSF48295">
    <property type="entry name" value="TrpR-like"/>
    <property type="match status" value="1"/>
</dbReference>
<protein>
    <submittedName>
        <fullName evidence="1">Helix-turn-helix domain-containing protein</fullName>
    </submittedName>
</protein>
<sequence>MNTRKINYKKIYNDIIDYYKINIDSQTALILNKKTLNSIDIIQLNQMVFNSKIDDRRHRSYDIATIMTILNYQTVNELSNKALASEFNISRNTVTYWKRNRNKYL</sequence>
<keyword evidence="2" id="KW-1185">Reference proteome</keyword>
<dbReference type="AlphaFoldDB" id="A0AAD0YL38"/>
<organism evidence="1 2">
    <name type="scientific">Chryseobacterium nakagawai</name>
    <dbReference type="NCBI Taxonomy" id="1241982"/>
    <lineage>
        <taxon>Bacteria</taxon>
        <taxon>Pseudomonadati</taxon>
        <taxon>Bacteroidota</taxon>
        <taxon>Flavobacteriia</taxon>
        <taxon>Flavobacteriales</taxon>
        <taxon>Weeksellaceae</taxon>
        <taxon>Chryseobacterium group</taxon>
        <taxon>Chryseobacterium</taxon>
    </lineage>
</organism>
<gene>
    <name evidence="1" type="ORF">EG343_18785</name>
</gene>
<evidence type="ECO:0000313" key="1">
    <source>
        <dbReference type="EMBL" id="AZA92501.1"/>
    </source>
</evidence>
<dbReference type="InterPro" id="IPR010921">
    <property type="entry name" value="Trp_repressor/repl_initiator"/>
</dbReference>
<proteinExistence type="predicted"/>
<name>A0AAD0YL38_CHRNA</name>
<accession>A0AAD0YL38</accession>
<dbReference type="EMBL" id="CP033923">
    <property type="protein sequence ID" value="AZA92501.1"/>
    <property type="molecule type" value="Genomic_DNA"/>
</dbReference>
<dbReference type="RefSeq" id="WP_123859204.1">
    <property type="nucleotide sequence ID" value="NZ_CP033923.1"/>
</dbReference>
<dbReference type="KEGG" id="cnk:EG343_18785"/>
<reference evidence="1 2" key="1">
    <citation type="submission" date="2018-11" db="EMBL/GenBank/DDBJ databases">
        <title>Proposal to divide the Flavobacteriaceae and reorganize its genera based on Amino Acid Identity values calculated from whole genome sequences.</title>
        <authorList>
            <person name="Nicholson A.C."/>
            <person name="Gulvik C.A."/>
            <person name="Whitney A.M."/>
            <person name="Humrighouse B.W."/>
            <person name="Bell M."/>
            <person name="Holmes B."/>
            <person name="Steigerwalt A.G."/>
            <person name="Villarma A."/>
            <person name="Sheth M."/>
            <person name="Batra D."/>
            <person name="Pryor J."/>
            <person name="Bernardet J.-F."/>
            <person name="Hugo C."/>
            <person name="Kampfer P."/>
            <person name="Newman J."/>
            <person name="McQuiston J.R."/>
        </authorList>
    </citation>
    <scope>NUCLEOTIDE SEQUENCE [LARGE SCALE GENOMIC DNA]</scope>
    <source>
        <strain evidence="1 2">G0041</strain>
    </source>
</reference>
<dbReference type="Gene3D" id="1.10.10.60">
    <property type="entry name" value="Homeodomain-like"/>
    <property type="match status" value="1"/>
</dbReference>